<dbReference type="AlphaFoldDB" id="A0AAP0G9N1"/>
<reference evidence="2 3" key="1">
    <citation type="journal article" date="2022" name="Nat. Plants">
        <title>Genomes of leafy and leafless Platanthera orchids illuminate the evolution of mycoheterotrophy.</title>
        <authorList>
            <person name="Li M.H."/>
            <person name="Liu K.W."/>
            <person name="Li Z."/>
            <person name="Lu H.C."/>
            <person name="Ye Q.L."/>
            <person name="Zhang D."/>
            <person name="Wang J.Y."/>
            <person name="Li Y.F."/>
            <person name="Zhong Z.M."/>
            <person name="Liu X."/>
            <person name="Yu X."/>
            <person name="Liu D.K."/>
            <person name="Tu X.D."/>
            <person name="Liu B."/>
            <person name="Hao Y."/>
            <person name="Liao X.Y."/>
            <person name="Jiang Y.T."/>
            <person name="Sun W.H."/>
            <person name="Chen J."/>
            <person name="Chen Y.Q."/>
            <person name="Ai Y."/>
            <person name="Zhai J.W."/>
            <person name="Wu S.S."/>
            <person name="Zhou Z."/>
            <person name="Hsiao Y.Y."/>
            <person name="Wu W.L."/>
            <person name="Chen Y.Y."/>
            <person name="Lin Y.F."/>
            <person name="Hsu J.L."/>
            <person name="Li C.Y."/>
            <person name="Wang Z.W."/>
            <person name="Zhao X."/>
            <person name="Zhong W.Y."/>
            <person name="Ma X.K."/>
            <person name="Ma L."/>
            <person name="Huang J."/>
            <person name="Chen G.Z."/>
            <person name="Huang M.Z."/>
            <person name="Huang L."/>
            <person name="Peng D.H."/>
            <person name="Luo Y.B."/>
            <person name="Zou S.Q."/>
            <person name="Chen S.P."/>
            <person name="Lan S."/>
            <person name="Tsai W.C."/>
            <person name="Van de Peer Y."/>
            <person name="Liu Z.J."/>
        </authorList>
    </citation>
    <scope>NUCLEOTIDE SEQUENCE [LARGE SCALE GENOMIC DNA]</scope>
    <source>
        <strain evidence="2">Lor287</strain>
    </source>
</reference>
<name>A0AAP0G9N1_9ASPA</name>
<accession>A0AAP0G9N1</accession>
<feature type="compositionally biased region" description="Polar residues" evidence="1">
    <location>
        <begin position="75"/>
        <end position="88"/>
    </location>
</feature>
<protein>
    <submittedName>
        <fullName evidence="2">Uncharacterized protein</fullName>
    </submittedName>
</protein>
<organism evidence="2 3">
    <name type="scientific">Platanthera zijinensis</name>
    <dbReference type="NCBI Taxonomy" id="2320716"/>
    <lineage>
        <taxon>Eukaryota</taxon>
        <taxon>Viridiplantae</taxon>
        <taxon>Streptophyta</taxon>
        <taxon>Embryophyta</taxon>
        <taxon>Tracheophyta</taxon>
        <taxon>Spermatophyta</taxon>
        <taxon>Magnoliopsida</taxon>
        <taxon>Liliopsida</taxon>
        <taxon>Asparagales</taxon>
        <taxon>Orchidaceae</taxon>
        <taxon>Orchidoideae</taxon>
        <taxon>Orchideae</taxon>
        <taxon>Orchidinae</taxon>
        <taxon>Platanthera</taxon>
    </lineage>
</organism>
<evidence type="ECO:0000313" key="2">
    <source>
        <dbReference type="EMBL" id="KAK8946819.1"/>
    </source>
</evidence>
<dbReference type="Proteomes" id="UP001418222">
    <property type="component" value="Unassembled WGS sequence"/>
</dbReference>
<gene>
    <name evidence="2" type="ORF">KSP39_PZI007111</name>
</gene>
<feature type="region of interest" description="Disordered" evidence="1">
    <location>
        <begin position="50"/>
        <end position="123"/>
    </location>
</feature>
<comment type="caution">
    <text evidence="2">The sequence shown here is derived from an EMBL/GenBank/DDBJ whole genome shotgun (WGS) entry which is preliminary data.</text>
</comment>
<evidence type="ECO:0000256" key="1">
    <source>
        <dbReference type="SAM" id="MobiDB-lite"/>
    </source>
</evidence>
<feature type="region of interest" description="Disordered" evidence="1">
    <location>
        <begin position="1"/>
        <end position="31"/>
    </location>
</feature>
<keyword evidence="3" id="KW-1185">Reference proteome</keyword>
<evidence type="ECO:0000313" key="3">
    <source>
        <dbReference type="Proteomes" id="UP001418222"/>
    </source>
</evidence>
<proteinExistence type="predicted"/>
<sequence length="123" mass="13302">MYATPEEALALFEKQAERRSDGVDPEGCCLGSQRELPLRTTDMKGGQTKRFAAGLSGTNGSLRTGVFSPPRSATGPGSQTQPQSTTVNREFLPPELAGQARPLPPHRSPAPLHLNQYQFPLSR</sequence>
<dbReference type="EMBL" id="JBBWWQ010000005">
    <property type="protein sequence ID" value="KAK8946819.1"/>
    <property type="molecule type" value="Genomic_DNA"/>
</dbReference>